<dbReference type="OrthoDB" id="10006023at2759"/>
<feature type="region of interest" description="Disordered" evidence="3">
    <location>
        <begin position="249"/>
        <end position="274"/>
    </location>
</feature>
<dbReference type="AlphaFoldDB" id="A0A8J6C9L7"/>
<dbReference type="GO" id="GO:0003984">
    <property type="term" value="F:acetolactate synthase activity"/>
    <property type="evidence" value="ECO:0007669"/>
    <property type="project" value="TreeGrafter"/>
</dbReference>
<evidence type="ECO:0008006" key="8">
    <source>
        <dbReference type="Google" id="ProtNLM"/>
    </source>
</evidence>
<dbReference type="InterPro" id="IPR012001">
    <property type="entry name" value="Thiamin_PyroP_enz_TPP-bd_dom"/>
</dbReference>
<evidence type="ECO:0000256" key="3">
    <source>
        <dbReference type="SAM" id="MobiDB-lite"/>
    </source>
</evidence>
<dbReference type="GO" id="GO:0050660">
    <property type="term" value="F:flavin adenine dinucleotide binding"/>
    <property type="evidence" value="ECO:0007669"/>
    <property type="project" value="TreeGrafter"/>
</dbReference>
<comment type="caution">
    <text evidence="6">The sequence shown here is derived from an EMBL/GenBank/DDBJ whole genome shotgun (WGS) entry which is preliminary data.</text>
</comment>
<dbReference type="PANTHER" id="PTHR18968:SF86">
    <property type="entry name" value="ACETOLACTATE SYNTHASE LARGE SUBUNIT ILVX-RELATED"/>
    <property type="match status" value="1"/>
</dbReference>
<dbReference type="CDD" id="cd02002">
    <property type="entry name" value="TPP_BFDC"/>
    <property type="match status" value="1"/>
</dbReference>
<comment type="similarity">
    <text evidence="1">Belongs to the TPP enzyme family.</text>
</comment>
<dbReference type="Gene3D" id="3.40.50.970">
    <property type="match status" value="2"/>
</dbReference>
<evidence type="ECO:0000256" key="2">
    <source>
        <dbReference type="ARBA" id="ARBA00023052"/>
    </source>
</evidence>
<dbReference type="SUPFAM" id="SSF52518">
    <property type="entry name" value="Thiamin diphosphate-binding fold (THDP-binding)"/>
    <property type="match status" value="2"/>
</dbReference>
<evidence type="ECO:0000259" key="5">
    <source>
        <dbReference type="Pfam" id="PF02776"/>
    </source>
</evidence>
<protein>
    <recommendedName>
        <fullName evidence="8">Acetolactate synthase</fullName>
    </recommendedName>
</protein>
<dbReference type="InterPro" id="IPR011766">
    <property type="entry name" value="TPP_enzyme_TPP-bd"/>
</dbReference>
<feature type="compositionally biased region" description="Basic and acidic residues" evidence="3">
    <location>
        <begin position="251"/>
        <end position="262"/>
    </location>
</feature>
<evidence type="ECO:0000313" key="7">
    <source>
        <dbReference type="Proteomes" id="UP000751190"/>
    </source>
</evidence>
<organism evidence="6 7">
    <name type="scientific">Diacronema lutheri</name>
    <name type="common">Unicellular marine alga</name>
    <name type="synonym">Monochrysis lutheri</name>
    <dbReference type="NCBI Taxonomy" id="2081491"/>
    <lineage>
        <taxon>Eukaryota</taxon>
        <taxon>Haptista</taxon>
        <taxon>Haptophyta</taxon>
        <taxon>Pavlovophyceae</taxon>
        <taxon>Pavlovales</taxon>
        <taxon>Pavlovaceae</taxon>
        <taxon>Diacronema</taxon>
    </lineage>
</organism>
<dbReference type="PANTHER" id="PTHR18968">
    <property type="entry name" value="THIAMINE PYROPHOSPHATE ENZYMES"/>
    <property type="match status" value="1"/>
</dbReference>
<keyword evidence="7" id="KW-1185">Reference proteome</keyword>
<dbReference type="EMBL" id="JAGTXO010000007">
    <property type="protein sequence ID" value="KAG8466657.1"/>
    <property type="molecule type" value="Genomic_DNA"/>
</dbReference>
<dbReference type="Pfam" id="PF02776">
    <property type="entry name" value="TPP_enzyme_N"/>
    <property type="match status" value="1"/>
</dbReference>
<keyword evidence="2" id="KW-0786">Thiamine pyrophosphate</keyword>
<dbReference type="Pfam" id="PF02775">
    <property type="entry name" value="TPP_enzyme_C"/>
    <property type="match status" value="1"/>
</dbReference>
<dbReference type="Proteomes" id="UP000751190">
    <property type="component" value="Unassembled WGS sequence"/>
</dbReference>
<dbReference type="InterPro" id="IPR045229">
    <property type="entry name" value="TPP_enz"/>
</dbReference>
<dbReference type="InterPro" id="IPR029061">
    <property type="entry name" value="THDP-binding"/>
</dbReference>
<dbReference type="GO" id="GO:0030976">
    <property type="term" value="F:thiamine pyrophosphate binding"/>
    <property type="evidence" value="ECO:0007669"/>
    <property type="project" value="InterPro"/>
</dbReference>
<gene>
    <name evidence="6" type="ORF">KFE25_008036</name>
</gene>
<name>A0A8J6C9L7_DIALT</name>
<sequence length="814" mass="82999">MEPGPVGAEVVLALCARAGIDVCFANPGTTEIHVVDALRATPGIRPVLCLHENVATGAADGFARMTGRPALVLLHLGPGLSNGLANLHNAHRASSPVLVLVGDMATWHAASDAPLCQDIAALARTVCEPGAVRTPQRAAEVARETAAALARTLWPPLLPRASDVPVGPLGAGRVVTLVLPHDLSWLACPAGPFGALLPRSSGSPAARAGALARALDGLLVRPRTDAVGIAASITRALRDGGASRCTNGCDGADHGEGARGSDDDGDDDGGNDDVAAADALDAEAAWQVEPAADDLADEPNAEVDEQTLAFDALREHELRRARARGSDALVSVTGRHFNGLAYEMLDVVRGRDGALPGRVAVLLGGSALGDAAVVEAAAAVCDVLCDAAACGADAGAPGGDTRPGARAHADGADIASLCCMGNIARLDRGRGRPLVRRIPYFPRPAAAYLRQFRFVLICGAPLPVAQFAYDGGPSQLLDAPADGGPRAAHVDVADAAGAFAFIAARVADAAAHRAREAAARERALATAPRRAGAVTGAGAGVGAGDDEVERALDEAAAYSETLPDDFARAYAEAAALPRAPPRARACAPAAPPVGRTDAPLCAHALCSTIAALQPEGAIIVDEALTSGTAYWDASAGCAPFSHLALTGGAIGSGLPLALGAAIACPDRPVLAFQADGSGMYCVQALWSMARERLSNVTIVVCANHAYEILNVEMGMQAPRHSRGHLPGTDEGEVRALERDTSAVAALTSLEQPRVDWVALARGCGVRAERVGTARELAEALERSPFGAWRSAADGALDGPVLIEATLARAQSASE</sequence>
<evidence type="ECO:0000259" key="4">
    <source>
        <dbReference type="Pfam" id="PF02775"/>
    </source>
</evidence>
<accession>A0A8J6C9L7</accession>
<proteinExistence type="inferred from homology"/>
<feature type="domain" description="Thiamine pyrophosphate enzyme TPP-binding" evidence="4">
    <location>
        <begin position="647"/>
        <end position="784"/>
    </location>
</feature>
<dbReference type="CDD" id="cd07035">
    <property type="entry name" value="TPP_PYR_POX_like"/>
    <property type="match status" value="1"/>
</dbReference>
<evidence type="ECO:0000313" key="6">
    <source>
        <dbReference type="EMBL" id="KAG8466657.1"/>
    </source>
</evidence>
<evidence type="ECO:0000256" key="1">
    <source>
        <dbReference type="ARBA" id="ARBA00007812"/>
    </source>
</evidence>
<feature type="domain" description="Thiamine pyrophosphate enzyme N-terminal TPP-binding" evidence="5">
    <location>
        <begin position="7"/>
        <end position="110"/>
    </location>
</feature>
<reference evidence="6" key="1">
    <citation type="submission" date="2021-05" db="EMBL/GenBank/DDBJ databases">
        <title>The genome of the haptophyte Pavlova lutheri (Diacronema luteri, Pavlovales) - a model for lipid biosynthesis in eukaryotic algae.</title>
        <authorList>
            <person name="Hulatt C.J."/>
            <person name="Posewitz M.C."/>
        </authorList>
    </citation>
    <scope>NUCLEOTIDE SEQUENCE</scope>
    <source>
        <strain evidence="6">NIVA-4/92</strain>
    </source>
</reference>